<dbReference type="Proteomes" id="UP000729913">
    <property type="component" value="Unassembled WGS sequence"/>
</dbReference>
<protein>
    <submittedName>
        <fullName evidence="2">Uncharacterized protein</fullName>
    </submittedName>
</protein>
<gene>
    <name evidence="2" type="ORF">G9C98_007352</name>
</gene>
<evidence type="ECO:0000313" key="3">
    <source>
        <dbReference type="Proteomes" id="UP000729913"/>
    </source>
</evidence>
<accession>A0A8J5QPU8</accession>
<evidence type="ECO:0000256" key="1">
    <source>
        <dbReference type="SAM" id="MobiDB-lite"/>
    </source>
</evidence>
<organism evidence="2 3">
    <name type="scientific">Cotesia typhae</name>
    <dbReference type="NCBI Taxonomy" id="2053667"/>
    <lineage>
        <taxon>Eukaryota</taxon>
        <taxon>Metazoa</taxon>
        <taxon>Ecdysozoa</taxon>
        <taxon>Arthropoda</taxon>
        <taxon>Hexapoda</taxon>
        <taxon>Insecta</taxon>
        <taxon>Pterygota</taxon>
        <taxon>Neoptera</taxon>
        <taxon>Endopterygota</taxon>
        <taxon>Hymenoptera</taxon>
        <taxon>Apocrita</taxon>
        <taxon>Ichneumonoidea</taxon>
        <taxon>Braconidae</taxon>
        <taxon>Microgastrinae</taxon>
        <taxon>Cotesia</taxon>
    </lineage>
</organism>
<sequence length="294" mass="33402">MHLSTILRIATRARQLVNNSDQLRSQSPVLSSEAVRNMQISNNLSANGSKSLKIIPSSAVMPMKDARTILATLSDLQGNLNKIDSTQNVILQHMECHNKRLANIEQTLGTLRATKNNSGVVKPKSVPFLTYPDLKKYDKATLEEQNEMRTWLQFHFRRTDIFENTREILQQNRLISEELIPNLVWIGHRTEGDEKFPLHSRRLTYDLSKALLEMYPNSTETDVKNAIQKALKAGNSRIYQRCKNKKQSEGPAAKKRRTSVSILNSTWIPVNESSDEENTNKSTKEKADNADETA</sequence>
<feature type="compositionally biased region" description="Basic and acidic residues" evidence="1">
    <location>
        <begin position="278"/>
        <end position="294"/>
    </location>
</feature>
<reference evidence="2" key="2">
    <citation type="submission" date="2021-04" db="EMBL/GenBank/DDBJ databases">
        <title>Genome-wide patterns of bracovirus chromosomal integration into multiple host tissues during parasitism.</title>
        <authorList>
            <person name="Chebbi M.A.C."/>
        </authorList>
    </citation>
    <scope>NUCLEOTIDE SEQUENCE</scope>
    <source>
        <tissue evidence="2">Whole body</tissue>
    </source>
</reference>
<evidence type="ECO:0000313" key="2">
    <source>
        <dbReference type="EMBL" id="KAG8038645.1"/>
    </source>
</evidence>
<comment type="caution">
    <text evidence="2">The sequence shown here is derived from an EMBL/GenBank/DDBJ whole genome shotgun (WGS) entry which is preliminary data.</text>
</comment>
<dbReference type="AlphaFoldDB" id="A0A8J5QPU8"/>
<reference evidence="2" key="1">
    <citation type="submission" date="2020-03" db="EMBL/GenBank/DDBJ databases">
        <authorList>
            <person name="Chebbi M.A."/>
            <person name="Drezen J.M."/>
        </authorList>
    </citation>
    <scope>NUCLEOTIDE SEQUENCE</scope>
    <source>
        <tissue evidence="2">Whole body</tissue>
    </source>
</reference>
<dbReference type="EMBL" id="JAAOIC020000042">
    <property type="protein sequence ID" value="KAG8038645.1"/>
    <property type="molecule type" value="Genomic_DNA"/>
</dbReference>
<keyword evidence="3" id="KW-1185">Reference proteome</keyword>
<proteinExistence type="predicted"/>
<name>A0A8J5QPU8_9HYME</name>
<feature type="compositionally biased region" description="Polar residues" evidence="1">
    <location>
        <begin position="259"/>
        <end position="272"/>
    </location>
</feature>
<feature type="region of interest" description="Disordered" evidence="1">
    <location>
        <begin position="242"/>
        <end position="294"/>
    </location>
</feature>
<dbReference type="OrthoDB" id="8141966at2759"/>